<dbReference type="eggNOG" id="COG4641">
    <property type="taxonomic scope" value="Bacteria"/>
</dbReference>
<protein>
    <recommendedName>
        <fullName evidence="1">Spore protein YkvP/CgeB glycosyl transferase-like domain-containing protein</fullName>
    </recommendedName>
</protein>
<sequence length="374" mass="42684">MKIVIFGLSITSSWGNGHATTFRALCQALRERGHRIVFFEKNVEWYASNRDLPEPQFCTVRLYEDWDAILPTVRAELRSADVAMLGSYFPDGIAAAEEIFDSPVRAKTYYDIDTPITVAALRERDATDYLQKAQVPGFDIYFSFTGGPMLRELESRFGAQRAYPLYCSFDPDEYRRFGVNQRFACDLSYMGTYAPDRQPKIEELLCKPATMLLRRKFIVAGPQYPKTITWPANVKRIFHLNPRWHARFYSSSRFTLNVTRRDMVQAGYSPSVRLFEAAACGAAIISDNWPGLDSFFTPGREILLPADHRDVLHFITDLSEEEIERIGLAAQERVLAEHTSQRRAQQFEDQIMKVLAVHRSPAVASECEPLAKAP</sequence>
<dbReference type="EnsemblBacteria" id="ABF42262">
    <property type="protein sequence ID" value="ABF42262"/>
    <property type="gene ID" value="Acid345_3261"/>
</dbReference>
<dbReference type="STRING" id="204669.Acid345_3261"/>
<dbReference type="Gene3D" id="3.40.50.2000">
    <property type="entry name" value="Glycogen Phosphorylase B"/>
    <property type="match status" value="1"/>
</dbReference>
<dbReference type="OrthoDB" id="9813806at2"/>
<gene>
    <name evidence="2" type="ordered locus">Acid345_3261</name>
</gene>
<dbReference type="HOGENOM" id="CLU_048101_0_0_0"/>
<dbReference type="EMBL" id="CP000360">
    <property type="protein sequence ID" value="ABF42262.1"/>
    <property type="molecule type" value="Genomic_DNA"/>
</dbReference>
<name>Q1ILI8_KORVE</name>
<organism evidence="2 3">
    <name type="scientific">Koribacter versatilis (strain Ellin345)</name>
    <dbReference type="NCBI Taxonomy" id="204669"/>
    <lineage>
        <taxon>Bacteria</taxon>
        <taxon>Pseudomonadati</taxon>
        <taxon>Acidobacteriota</taxon>
        <taxon>Terriglobia</taxon>
        <taxon>Terriglobales</taxon>
        <taxon>Candidatus Korobacteraceae</taxon>
        <taxon>Candidatus Korobacter</taxon>
    </lineage>
</organism>
<dbReference type="SUPFAM" id="SSF53756">
    <property type="entry name" value="UDP-Glycosyltransferase/glycogen phosphorylase"/>
    <property type="match status" value="1"/>
</dbReference>
<dbReference type="RefSeq" id="WP_011524061.1">
    <property type="nucleotide sequence ID" value="NC_008009.1"/>
</dbReference>
<keyword evidence="3" id="KW-1185">Reference proteome</keyword>
<feature type="domain" description="Spore protein YkvP/CgeB glycosyl transferase-like" evidence="1">
    <location>
        <begin position="203"/>
        <end position="349"/>
    </location>
</feature>
<evidence type="ECO:0000313" key="2">
    <source>
        <dbReference type="EMBL" id="ABF42262.1"/>
    </source>
</evidence>
<dbReference type="AlphaFoldDB" id="Q1ILI8"/>
<dbReference type="Proteomes" id="UP000002432">
    <property type="component" value="Chromosome"/>
</dbReference>
<proteinExistence type="predicted"/>
<dbReference type="InterPro" id="IPR055259">
    <property type="entry name" value="YkvP/CgeB_Glyco_trans-like"/>
</dbReference>
<evidence type="ECO:0000313" key="3">
    <source>
        <dbReference type="Proteomes" id="UP000002432"/>
    </source>
</evidence>
<dbReference type="KEGG" id="aba:Acid345_3261"/>
<evidence type="ECO:0000259" key="1">
    <source>
        <dbReference type="Pfam" id="PF13524"/>
    </source>
</evidence>
<dbReference type="Pfam" id="PF13524">
    <property type="entry name" value="Glyco_trans_1_2"/>
    <property type="match status" value="1"/>
</dbReference>
<accession>Q1ILI8</accession>
<reference evidence="2 3" key="1">
    <citation type="journal article" date="2009" name="Appl. Environ. Microbiol.">
        <title>Three genomes from the phylum Acidobacteria provide insight into the lifestyles of these microorganisms in soils.</title>
        <authorList>
            <person name="Ward N.L."/>
            <person name="Challacombe J.F."/>
            <person name="Janssen P.H."/>
            <person name="Henrissat B."/>
            <person name="Coutinho P.M."/>
            <person name="Wu M."/>
            <person name="Xie G."/>
            <person name="Haft D.H."/>
            <person name="Sait M."/>
            <person name="Badger J."/>
            <person name="Barabote R.D."/>
            <person name="Bradley B."/>
            <person name="Brettin T.S."/>
            <person name="Brinkac L.M."/>
            <person name="Bruce D."/>
            <person name="Creasy T."/>
            <person name="Daugherty S.C."/>
            <person name="Davidsen T.M."/>
            <person name="DeBoy R.T."/>
            <person name="Detter J.C."/>
            <person name="Dodson R.J."/>
            <person name="Durkin A.S."/>
            <person name="Ganapathy A."/>
            <person name="Gwinn-Giglio M."/>
            <person name="Han C.S."/>
            <person name="Khouri H."/>
            <person name="Kiss H."/>
            <person name="Kothari S.P."/>
            <person name="Madupu R."/>
            <person name="Nelson K.E."/>
            <person name="Nelson W.C."/>
            <person name="Paulsen I."/>
            <person name="Penn K."/>
            <person name="Ren Q."/>
            <person name="Rosovitz M.J."/>
            <person name="Selengut J.D."/>
            <person name="Shrivastava S."/>
            <person name="Sullivan S.A."/>
            <person name="Tapia R."/>
            <person name="Thompson L.S."/>
            <person name="Watkins K.L."/>
            <person name="Yang Q."/>
            <person name="Yu C."/>
            <person name="Zafar N."/>
            <person name="Zhou L."/>
            <person name="Kuske C.R."/>
        </authorList>
    </citation>
    <scope>NUCLEOTIDE SEQUENCE [LARGE SCALE GENOMIC DNA]</scope>
    <source>
        <strain evidence="2 3">Ellin345</strain>
    </source>
</reference>